<comment type="caution">
    <text evidence="2">The sequence shown here is derived from an EMBL/GenBank/DDBJ whole genome shotgun (WGS) entry which is preliminary data.</text>
</comment>
<protein>
    <submittedName>
        <fullName evidence="2">DUF1178 family protein</fullName>
    </submittedName>
</protein>
<dbReference type="InterPro" id="IPR009562">
    <property type="entry name" value="DUF1178"/>
</dbReference>
<evidence type="ECO:0000313" key="2">
    <source>
        <dbReference type="EMBL" id="TRD12578.1"/>
    </source>
</evidence>
<gene>
    <name evidence="2" type="ORF">FGU71_12360</name>
</gene>
<organism evidence="2 3">
    <name type="scientific">Erythrobacter insulae</name>
    <dbReference type="NCBI Taxonomy" id="2584124"/>
    <lineage>
        <taxon>Bacteria</taxon>
        <taxon>Pseudomonadati</taxon>
        <taxon>Pseudomonadota</taxon>
        <taxon>Alphaproteobacteria</taxon>
        <taxon>Sphingomonadales</taxon>
        <taxon>Erythrobacteraceae</taxon>
        <taxon>Erythrobacter/Porphyrobacter group</taxon>
        <taxon>Erythrobacter</taxon>
    </lineage>
</organism>
<dbReference type="Pfam" id="PF06676">
    <property type="entry name" value="DUF1178"/>
    <property type="match status" value="1"/>
</dbReference>
<dbReference type="EMBL" id="VHJK01000001">
    <property type="protein sequence ID" value="TRD12578.1"/>
    <property type="molecule type" value="Genomic_DNA"/>
</dbReference>
<dbReference type="AlphaFoldDB" id="A0A547PEN7"/>
<evidence type="ECO:0000256" key="1">
    <source>
        <dbReference type="SAM" id="MobiDB-lite"/>
    </source>
</evidence>
<evidence type="ECO:0000313" key="3">
    <source>
        <dbReference type="Proteomes" id="UP000316343"/>
    </source>
</evidence>
<sequence length="162" mass="17030">MIVYDLHCANGHGFEGWFGSSSDFEDQKGRGLVTCPDCGSDQVGKAPMAPAVGAKGNTRSDMAAAVPSGPATASANPVSNIPMPAEVQKAMQALAKAQEQALKKSTWVGDKFADQSREMHYGERDEAPIHGQATLEEAKSLVEEGVPIAPLPFPVAPPDKLN</sequence>
<feature type="region of interest" description="Disordered" evidence="1">
    <location>
        <begin position="59"/>
        <end position="80"/>
    </location>
</feature>
<proteinExistence type="predicted"/>
<reference evidence="2 3" key="1">
    <citation type="submission" date="2019-06" db="EMBL/GenBank/DDBJ databases">
        <title>Erythrobacter insulae sp. nov., isolated from a tidal flat.</title>
        <authorList>
            <person name="Yoon J.-H."/>
        </authorList>
    </citation>
    <scope>NUCLEOTIDE SEQUENCE [LARGE SCALE GENOMIC DNA]</scope>
    <source>
        <strain evidence="2 3">JBTF-M21</strain>
    </source>
</reference>
<dbReference type="Proteomes" id="UP000316343">
    <property type="component" value="Unassembled WGS sequence"/>
</dbReference>
<keyword evidence="3" id="KW-1185">Reference proteome</keyword>
<dbReference type="PIRSF" id="PIRSF032131">
    <property type="entry name" value="UCP032131"/>
    <property type="match status" value="1"/>
</dbReference>
<accession>A0A547PEN7</accession>
<dbReference type="OrthoDB" id="9799894at2"/>
<name>A0A547PEN7_9SPHN</name>
<dbReference type="RefSeq" id="WP_142788850.1">
    <property type="nucleotide sequence ID" value="NZ_VHJK01000001.1"/>
</dbReference>